<feature type="domain" description="Polysaccharide chain length determinant N-terminal" evidence="7">
    <location>
        <begin position="16"/>
        <end position="105"/>
    </location>
</feature>
<keyword evidence="5 6" id="KW-0472">Membrane</keyword>
<gene>
    <name evidence="8" type="ORF">METZ01_LOCUS191625</name>
</gene>
<keyword evidence="3 6" id="KW-0812">Transmembrane</keyword>
<dbReference type="PANTHER" id="PTHR32309:SF13">
    <property type="entry name" value="FERRIC ENTEROBACTIN TRANSPORT PROTEIN FEPE"/>
    <property type="match status" value="1"/>
</dbReference>
<dbReference type="EMBL" id="UINC01039784">
    <property type="protein sequence ID" value="SVB38771.1"/>
    <property type="molecule type" value="Genomic_DNA"/>
</dbReference>
<dbReference type="Pfam" id="PF02706">
    <property type="entry name" value="Wzz"/>
    <property type="match status" value="1"/>
</dbReference>
<evidence type="ECO:0000256" key="2">
    <source>
        <dbReference type="ARBA" id="ARBA00022475"/>
    </source>
</evidence>
<evidence type="ECO:0000259" key="7">
    <source>
        <dbReference type="Pfam" id="PF02706"/>
    </source>
</evidence>
<sequence length="178" mass="20255">MTYKPENEFYVEEPLVDFRGILKKIFEYWKLIFATSAVFGLVSIPFSFSLTEYYRAEILMTPAQDTNSSALSSLRGQLGGLSSFIGGLPVSSSEMNIYSSLAILHSRTFTDIFIQKTGIYPLLFPEKWDDEKGDWKSNPPTKASADLIFKKIRFTNYDNQENLITFALEWTDPVTASK</sequence>
<name>A0A382DM15_9ZZZZ</name>
<dbReference type="GO" id="GO:0004713">
    <property type="term" value="F:protein tyrosine kinase activity"/>
    <property type="evidence" value="ECO:0007669"/>
    <property type="project" value="TreeGrafter"/>
</dbReference>
<evidence type="ECO:0000256" key="5">
    <source>
        <dbReference type="ARBA" id="ARBA00023136"/>
    </source>
</evidence>
<reference evidence="8" key="1">
    <citation type="submission" date="2018-05" db="EMBL/GenBank/DDBJ databases">
        <authorList>
            <person name="Lanie J.A."/>
            <person name="Ng W.-L."/>
            <person name="Kazmierczak K.M."/>
            <person name="Andrzejewski T.M."/>
            <person name="Davidsen T.M."/>
            <person name="Wayne K.J."/>
            <person name="Tettelin H."/>
            <person name="Glass J.I."/>
            <person name="Rusch D."/>
            <person name="Podicherti R."/>
            <person name="Tsui H.-C.T."/>
            <person name="Winkler M.E."/>
        </authorList>
    </citation>
    <scope>NUCLEOTIDE SEQUENCE</scope>
</reference>
<feature type="transmembrane region" description="Helical" evidence="6">
    <location>
        <begin position="28"/>
        <end position="50"/>
    </location>
</feature>
<dbReference type="InterPro" id="IPR050445">
    <property type="entry name" value="Bact_polysacc_biosynth/exp"/>
</dbReference>
<dbReference type="InterPro" id="IPR003856">
    <property type="entry name" value="LPS_length_determ_N"/>
</dbReference>
<proteinExistence type="predicted"/>
<accession>A0A382DM15</accession>
<protein>
    <recommendedName>
        <fullName evidence="7">Polysaccharide chain length determinant N-terminal domain-containing protein</fullName>
    </recommendedName>
</protein>
<evidence type="ECO:0000256" key="4">
    <source>
        <dbReference type="ARBA" id="ARBA00022989"/>
    </source>
</evidence>
<keyword evidence="2" id="KW-1003">Cell membrane</keyword>
<evidence type="ECO:0000256" key="6">
    <source>
        <dbReference type="SAM" id="Phobius"/>
    </source>
</evidence>
<comment type="subcellular location">
    <subcellularLocation>
        <location evidence="1">Cell membrane</location>
        <topology evidence="1">Multi-pass membrane protein</topology>
    </subcellularLocation>
</comment>
<dbReference type="PANTHER" id="PTHR32309">
    <property type="entry name" value="TYROSINE-PROTEIN KINASE"/>
    <property type="match status" value="1"/>
</dbReference>
<dbReference type="GO" id="GO:0005886">
    <property type="term" value="C:plasma membrane"/>
    <property type="evidence" value="ECO:0007669"/>
    <property type="project" value="UniProtKB-SubCell"/>
</dbReference>
<keyword evidence="4 6" id="KW-1133">Transmembrane helix</keyword>
<dbReference type="AlphaFoldDB" id="A0A382DM15"/>
<evidence type="ECO:0000313" key="8">
    <source>
        <dbReference type="EMBL" id="SVB38771.1"/>
    </source>
</evidence>
<feature type="non-terminal residue" evidence="8">
    <location>
        <position position="178"/>
    </location>
</feature>
<evidence type="ECO:0000256" key="1">
    <source>
        <dbReference type="ARBA" id="ARBA00004651"/>
    </source>
</evidence>
<organism evidence="8">
    <name type="scientific">marine metagenome</name>
    <dbReference type="NCBI Taxonomy" id="408172"/>
    <lineage>
        <taxon>unclassified sequences</taxon>
        <taxon>metagenomes</taxon>
        <taxon>ecological metagenomes</taxon>
    </lineage>
</organism>
<evidence type="ECO:0000256" key="3">
    <source>
        <dbReference type="ARBA" id="ARBA00022692"/>
    </source>
</evidence>